<sequence>QDSQTSEKNFCPLCAEEISDEEGDYCSKCGGTLK</sequence>
<name>A0A0F9EUQ5_9ZZZZ</name>
<comment type="caution">
    <text evidence="1">The sequence shown here is derived from an EMBL/GenBank/DDBJ whole genome shotgun (WGS) entry which is preliminary data.</text>
</comment>
<gene>
    <name evidence="1" type="ORF">LCGC14_2031100</name>
</gene>
<dbReference type="AlphaFoldDB" id="A0A0F9EUQ5"/>
<dbReference type="EMBL" id="LAZR01023641">
    <property type="protein sequence ID" value="KKL77813.1"/>
    <property type="molecule type" value="Genomic_DNA"/>
</dbReference>
<organism evidence="1">
    <name type="scientific">marine sediment metagenome</name>
    <dbReference type="NCBI Taxonomy" id="412755"/>
    <lineage>
        <taxon>unclassified sequences</taxon>
        <taxon>metagenomes</taxon>
        <taxon>ecological metagenomes</taxon>
    </lineage>
</organism>
<proteinExistence type="predicted"/>
<protein>
    <recommendedName>
        <fullName evidence="2">Zinc-ribbon domain-containing protein</fullName>
    </recommendedName>
</protein>
<reference evidence="1" key="1">
    <citation type="journal article" date="2015" name="Nature">
        <title>Complex archaea that bridge the gap between prokaryotes and eukaryotes.</title>
        <authorList>
            <person name="Spang A."/>
            <person name="Saw J.H."/>
            <person name="Jorgensen S.L."/>
            <person name="Zaremba-Niedzwiedzka K."/>
            <person name="Martijn J."/>
            <person name="Lind A.E."/>
            <person name="van Eijk R."/>
            <person name="Schleper C."/>
            <person name="Guy L."/>
            <person name="Ettema T.J."/>
        </authorList>
    </citation>
    <scope>NUCLEOTIDE SEQUENCE</scope>
</reference>
<feature type="non-terminal residue" evidence="1">
    <location>
        <position position="1"/>
    </location>
</feature>
<evidence type="ECO:0000313" key="1">
    <source>
        <dbReference type="EMBL" id="KKL77813.1"/>
    </source>
</evidence>
<evidence type="ECO:0008006" key="2">
    <source>
        <dbReference type="Google" id="ProtNLM"/>
    </source>
</evidence>
<accession>A0A0F9EUQ5</accession>